<evidence type="ECO:0000313" key="7">
    <source>
        <dbReference type="Proteomes" id="UP000290527"/>
    </source>
</evidence>
<dbReference type="InterPro" id="IPR002034">
    <property type="entry name" value="AIPM/Hcit_synth_CS"/>
</dbReference>
<comment type="caution">
    <text evidence="6">The sequence shown here is derived from an EMBL/GenBank/DDBJ whole genome shotgun (WGS) entry which is preliminary data.</text>
</comment>
<evidence type="ECO:0000256" key="1">
    <source>
        <dbReference type="ARBA" id="ARBA00006154"/>
    </source>
</evidence>
<evidence type="ECO:0000259" key="5">
    <source>
        <dbReference type="PROSITE" id="PS50991"/>
    </source>
</evidence>
<dbReference type="Gene3D" id="3.20.20.70">
    <property type="entry name" value="Aldolase class I"/>
    <property type="match status" value="1"/>
</dbReference>
<dbReference type="Pfam" id="PF22617">
    <property type="entry name" value="HCS_D2"/>
    <property type="match status" value="1"/>
</dbReference>
<dbReference type="NCBIfam" id="TIGR02090">
    <property type="entry name" value="LEU1_arch"/>
    <property type="match status" value="1"/>
</dbReference>
<keyword evidence="6" id="KW-0012">Acyltransferase</keyword>
<dbReference type="EC" id="2.3.3.13" evidence="6"/>
<name>A0A401HPY4_9EURY</name>
<reference evidence="6 7" key="1">
    <citation type="journal article" date="2019" name="Int. J. Syst. Evol. Microbiol.">
        <title>Methanofervidicoccus abyssi gen. nov., sp. nov., a hydrogenotrophic methanogen, isolated from a hydrothermal vent chimney in the Mid-Cayman Spreading Center, the Caribbean Sea.</title>
        <authorList>
            <person name="Sakai S."/>
            <person name="Takaki Y."/>
            <person name="Miyazaki M."/>
            <person name="Ogawara M."/>
            <person name="Yanagawa K."/>
            <person name="Miyazaki J."/>
            <person name="Takai K."/>
        </authorList>
    </citation>
    <scope>NUCLEOTIDE SEQUENCE [LARGE SCALE GENOMIC DNA]</scope>
    <source>
        <strain evidence="6 7">HHB</strain>
    </source>
</reference>
<dbReference type="GO" id="GO:0003852">
    <property type="term" value="F:2-isopropylmalate synthase activity"/>
    <property type="evidence" value="ECO:0007669"/>
    <property type="project" value="UniProtKB-EC"/>
</dbReference>
<evidence type="ECO:0000256" key="2">
    <source>
        <dbReference type="ARBA" id="ARBA00022679"/>
    </source>
</evidence>
<proteinExistence type="inferred from homology"/>
<dbReference type="PANTHER" id="PTHR42880:SF1">
    <property type="entry name" value="ISOPROPYLMALATE_HOMOCITRATE_CITRAMALATE SYNTHASE FAMILY PROTEIN"/>
    <property type="match status" value="1"/>
</dbReference>
<evidence type="ECO:0000313" key="6">
    <source>
        <dbReference type="EMBL" id="GBF36201.1"/>
    </source>
</evidence>
<dbReference type="PROSITE" id="PS00816">
    <property type="entry name" value="AIPM_HOMOCIT_SYNTH_2"/>
    <property type="match status" value="1"/>
</dbReference>
<protein>
    <submittedName>
        <fullName evidence="6">2-isopropylmalate synthase</fullName>
        <ecNumber evidence="6">2.3.3.13</ecNumber>
    </submittedName>
</protein>
<dbReference type="EMBL" id="BFAX01000002">
    <property type="protein sequence ID" value="GBF36201.1"/>
    <property type="molecule type" value="Genomic_DNA"/>
</dbReference>
<comment type="catalytic activity">
    <reaction evidence="3">
        <text>acetyl-CoA + 2-oxoglutarate + H2O = (2R)-homocitrate + CoA + H(+)</text>
        <dbReference type="Rhea" id="RHEA:12929"/>
        <dbReference type="ChEBI" id="CHEBI:15377"/>
        <dbReference type="ChEBI" id="CHEBI:15378"/>
        <dbReference type="ChEBI" id="CHEBI:16810"/>
        <dbReference type="ChEBI" id="CHEBI:57287"/>
        <dbReference type="ChEBI" id="CHEBI:57288"/>
        <dbReference type="ChEBI" id="CHEBI:58884"/>
        <dbReference type="EC" id="2.3.3.14"/>
    </reaction>
    <physiologicalReaction direction="left-to-right" evidence="3">
        <dbReference type="Rhea" id="RHEA:12930"/>
    </physiologicalReaction>
</comment>
<evidence type="ECO:0000256" key="4">
    <source>
        <dbReference type="RuleBase" id="RU003523"/>
    </source>
</evidence>
<accession>A0A401HPY4</accession>
<dbReference type="FunFam" id="3.20.20.70:FF:000010">
    <property type="entry name" value="2-isopropylmalate synthase"/>
    <property type="match status" value="1"/>
</dbReference>
<dbReference type="PROSITE" id="PS50991">
    <property type="entry name" value="PYR_CT"/>
    <property type="match status" value="1"/>
</dbReference>
<dbReference type="AlphaFoldDB" id="A0A401HPY4"/>
<dbReference type="CDD" id="cd07940">
    <property type="entry name" value="DRE_TIM_IPMS"/>
    <property type="match status" value="1"/>
</dbReference>
<dbReference type="InterPro" id="IPR011830">
    <property type="entry name" value="LEU1_arch"/>
</dbReference>
<dbReference type="Proteomes" id="UP000290527">
    <property type="component" value="Unassembled WGS sequence"/>
</dbReference>
<dbReference type="GO" id="GO:0019752">
    <property type="term" value="P:carboxylic acid metabolic process"/>
    <property type="evidence" value="ECO:0007669"/>
    <property type="project" value="InterPro"/>
</dbReference>
<dbReference type="InterPro" id="IPR000891">
    <property type="entry name" value="PYR_CT"/>
</dbReference>
<dbReference type="PROSITE" id="PS00815">
    <property type="entry name" value="AIPM_HOMOCIT_SYNTH_1"/>
    <property type="match status" value="1"/>
</dbReference>
<keyword evidence="7" id="KW-1185">Reference proteome</keyword>
<sequence length="400" mass="44915">MEVMKWKETCPYNPKLNIDVEELYIYDTTLRDGEQTPGVCFSREEKLNIARKLDELGIKQIEAGFPAVSDRERETVKEIANEGLNADVLALSRALREDIDRALYCDVDGVIVFIATSPLHLKYKLCRTLEEVEKMGMDAIEYAKDHGLFVAFSAEDATRTPLEDLLRIHRNAEEHGADRVHIADTTGVGTPQSIYYICSELRRHLKKAHIGVHCHNDFGFAVINSIYGVMGGARAISTTVNGIGERAGNAPLEEVIMALMVLYDVDLGLNISILKELSELVEKYSKIPVPVNKPIVGDRVFYHESGIHVDGVLANPFTYEPFLPEKIGHRREIVFGKHSGGRGVRAKLKKMGIEVVSDDDLLEIVKRIKETREKGTEIDDRVFRSIVEDVIKNKKNEGSK</sequence>
<feature type="domain" description="Pyruvate carboxyltransferase" evidence="5">
    <location>
        <begin position="23"/>
        <end position="275"/>
    </location>
</feature>
<organism evidence="6 7">
    <name type="scientific">Methanofervidicoccus abyssi</name>
    <dbReference type="NCBI Taxonomy" id="2082189"/>
    <lineage>
        <taxon>Archaea</taxon>
        <taxon>Methanobacteriati</taxon>
        <taxon>Methanobacteriota</taxon>
        <taxon>Methanomada group</taxon>
        <taxon>Methanococci</taxon>
        <taxon>Methanococcales</taxon>
        <taxon>Methanofervidicoccus</taxon>
    </lineage>
</organism>
<dbReference type="Pfam" id="PF00682">
    <property type="entry name" value="HMGL-like"/>
    <property type="match status" value="1"/>
</dbReference>
<dbReference type="FunFam" id="1.10.238.260:FF:000001">
    <property type="entry name" value="2-isopropylmalate synthase"/>
    <property type="match status" value="1"/>
</dbReference>
<dbReference type="SUPFAM" id="SSF51569">
    <property type="entry name" value="Aldolase"/>
    <property type="match status" value="1"/>
</dbReference>
<dbReference type="PANTHER" id="PTHR42880">
    <property type="entry name" value="HOMOCITRATE SYNTHASE"/>
    <property type="match status" value="1"/>
</dbReference>
<keyword evidence="2 4" id="KW-0808">Transferase</keyword>
<dbReference type="InterPro" id="IPR054691">
    <property type="entry name" value="LeuA/HCS_post-cat"/>
</dbReference>
<comment type="similarity">
    <text evidence="1 4">Belongs to the alpha-IPM synthase/homocitrate synthase family.</text>
</comment>
<gene>
    <name evidence="6" type="ORF">MHHB_P0431</name>
</gene>
<dbReference type="Gene3D" id="1.10.238.260">
    <property type="match status" value="1"/>
</dbReference>
<dbReference type="GO" id="GO:0004410">
    <property type="term" value="F:homocitrate synthase activity"/>
    <property type="evidence" value="ECO:0007669"/>
    <property type="project" value="UniProtKB-EC"/>
</dbReference>
<dbReference type="InterPro" id="IPR013785">
    <property type="entry name" value="Aldolase_TIM"/>
</dbReference>
<evidence type="ECO:0000256" key="3">
    <source>
        <dbReference type="ARBA" id="ARBA00048363"/>
    </source>
</evidence>